<gene>
    <name evidence="1" type="ORF">DT065_13585</name>
</gene>
<organism evidence="1 2">
    <name type="scientific">Salicibibacter kimchii</name>
    <dbReference type="NCBI Taxonomy" id="2099786"/>
    <lineage>
        <taxon>Bacteria</taxon>
        <taxon>Bacillati</taxon>
        <taxon>Bacillota</taxon>
        <taxon>Bacilli</taxon>
        <taxon>Bacillales</taxon>
        <taxon>Bacillaceae</taxon>
        <taxon>Salicibibacter</taxon>
    </lineage>
</organism>
<keyword evidence="2" id="KW-1185">Reference proteome</keyword>
<reference evidence="1 2" key="1">
    <citation type="journal article" date="2018" name="J. Microbiol.">
        <title>Salicibibacter kimchii gen. nov., sp. nov., a moderately halophilic and alkalitolerant bacterium in the family Bacillaceae, isolated from kimchi.</title>
        <authorList>
            <person name="Jang J.Y."/>
            <person name="Oh Y.J."/>
            <person name="Lim S.K."/>
            <person name="Park H.K."/>
            <person name="Lee C."/>
            <person name="Kim J.Y."/>
            <person name="Lee M.A."/>
            <person name="Choi H.J."/>
        </authorList>
    </citation>
    <scope>NUCLEOTIDE SEQUENCE [LARGE SCALE GENOMIC DNA]</scope>
    <source>
        <strain evidence="1 2">NKC1-1</strain>
    </source>
</reference>
<accession>A0A345C149</accession>
<dbReference type="AlphaFoldDB" id="A0A345C149"/>
<protein>
    <submittedName>
        <fullName evidence="1">Uncharacterized protein</fullName>
    </submittedName>
</protein>
<evidence type="ECO:0000313" key="1">
    <source>
        <dbReference type="EMBL" id="AXF56930.1"/>
    </source>
</evidence>
<sequence length="92" mass="10787">MKLEVAENRFEDLTLDIYMFSSDRAFREALFLKEREAPLDKKLAESFVTITSLNTNPQKITYRSMISTKEWLMFICIKTRATKAQTRSISAR</sequence>
<dbReference type="Proteomes" id="UP000252100">
    <property type="component" value="Chromosome"/>
</dbReference>
<proteinExistence type="predicted"/>
<name>A0A345C149_9BACI</name>
<dbReference type="EMBL" id="CP031092">
    <property type="protein sequence ID" value="AXF56930.1"/>
    <property type="molecule type" value="Genomic_DNA"/>
</dbReference>
<dbReference type="RefSeq" id="WP_114374294.1">
    <property type="nucleotide sequence ID" value="NZ_CP031092.1"/>
</dbReference>
<evidence type="ECO:0000313" key="2">
    <source>
        <dbReference type="Proteomes" id="UP000252100"/>
    </source>
</evidence>
<dbReference type="KEGG" id="rue:DT065_13585"/>